<dbReference type="SUPFAM" id="SSF53098">
    <property type="entry name" value="Ribonuclease H-like"/>
    <property type="match status" value="1"/>
</dbReference>
<organism evidence="2 3">
    <name type="scientific">Gossypium gossypioides</name>
    <name type="common">Mexican cotton</name>
    <name type="synonym">Selera gossypioides</name>
    <dbReference type="NCBI Taxonomy" id="34282"/>
    <lineage>
        <taxon>Eukaryota</taxon>
        <taxon>Viridiplantae</taxon>
        <taxon>Streptophyta</taxon>
        <taxon>Embryophyta</taxon>
        <taxon>Tracheophyta</taxon>
        <taxon>Spermatophyta</taxon>
        <taxon>Magnoliopsida</taxon>
        <taxon>eudicotyledons</taxon>
        <taxon>Gunneridae</taxon>
        <taxon>Pentapetalae</taxon>
        <taxon>rosids</taxon>
        <taxon>malvids</taxon>
        <taxon>Malvales</taxon>
        <taxon>Malvaceae</taxon>
        <taxon>Malvoideae</taxon>
        <taxon>Gossypium</taxon>
    </lineage>
</organism>
<name>A0A7J9CUH8_GOSGO</name>
<accession>A0A7J9CUH8</accession>
<dbReference type="InterPro" id="IPR036397">
    <property type="entry name" value="RNaseH_sf"/>
</dbReference>
<dbReference type="EMBL" id="JABEZY010000013">
    <property type="protein sequence ID" value="MBA0752113.1"/>
    <property type="molecule type" value="Genomic_DNA"/>
</dbReference>
<dbReference type="CDD" id="cd06222">
    <property type="entry name" value="RNase_H_like"/>
    <property type="match status" value="1"/>
</dbReference>
<gene>
    <name evidence="2" type="ORF">Gogos_000981</name>
</gene>
<dbReference type="OrthoDB" id="1752183at2759"/>
<feature type="non-terminal residue" evidence="2">
    <location>
        <position position="1"/>
    </location>
</feature>
<dbReference type="PANTHER" id="PTHR47723:SF24">
    <property type="entry name" value="RNASE H TYPE-1 DOMAIN-CONTAINING PROTEIN"/>
    <property type="match status" value="1"/>
</dbReference>
<dbReference type="Gene3D" id="3.30.420.10">
    <property type="entry name" value="Ribonuclease H-like superfamily/Ribonuclease H"/>
    <property type="match status" value="1"/>
</dbReference>
<dbReference type="InterPro" id="IPR044730">
    <property type="entry name" value="RNase_H-like_dom_plant"/>
</dbReference>
<dbReference type="Proteomes" id="UP000593579">
    <property type="component" value="Unassembled WGS sequence"/>
</dbReference>
<evidence type="ECO:0000259" key="1">
    <source>
        <dbReference type="Pfam" id="PF13456"/>
    </source>
</evidence>
<reference evidence="2 3" key="1">
    <citation type="journal article" date="2019" name="Genome Biol. Evol.">
        <title>Insights into the evolution of the New World diploid cottons (Gossypium, subgenus Houzingenia) based on genome sequencing.</title>
        <authorList>
            <person name="Grover C.E."/>
            <person name="Arick M.A. 2nd"/>
            <person name="Thrash A."/>
            <person name="Conover J.L."/>
            <person name="Sanders W.S."/>
            <person name="Peterson D.G."/>
            <person name="Frelichowski J.E."/>
            <person name="Scheffler J.A."/>
            <person name="Scheffler B.E."/>
            <person name="Wendel J.F."/>
        </authorList>
    </citation>
    <scope>NUCLEOTIDE SEQUENCE [LARGE SCALE GENOMIC DNA]</scope>
    <source>
        <strain evidence="2">5</strain>
        <tissue evidence="2">Leaf</tissue>
    </source>
</reference>
<dbReference type="GO" id="GO:0004523">
    <property type="term" value="F:RNA-DNA hybrid ribonuclease activity"/>
    <property type="evidence" value="ECO:0007669"/>
    <property type="project" value="InterPro"/>
</dbReference>
<evidence type="ECO:0000313" key="2">
    <source>
        <dbReference type="EMBL" id="MBA0752113.1"/>
    </source>
</evidence>
<evidence type="ECO:0000313" key="3">
    <source>
        <dbReference type="Proteomes" id="UP000593579"/>
    </source>
</evidence>
<dbReference type="Pfam" id="PF13456">
    <property type="entry name" value="RVT_3"/>
    <property type="match status" value="1"/>
</dbReference>
<proteinExistence type="predicted"/>
<dbReference type="InterPro" id="IPR053151">
    <property type="entry name" value="RNase_H-like"/>
</dbReference>
<dbReference type="PANTHER" id="PTHR47723">
    <property type="entry name" value="OS05G0353850 PROTEIN"/>
    <property type="match status" value="1"/>
</dbReference>
<protein>
    <recommendedName>
        <fullName evidence="1">RNase H type-1 domain-containing protein</fullName>
    </recommendedName>
</protein>
<dbReference type="GO" id="GO:0003676">
    <property type="term" value="F:nucleic acid binding"/>
    <property type="evidence" value="ECO:0007669"/>
    <property type="project" value="InterPro"/>
</dbReference>
<sequence length="99" mass="11139">MDGSIRIEEGFAATGGLVHDHNGGWIIGFCRYLGNCTVIKISIQTDSLKAVNAIQEGFSRNSNSALIRRIHQILKMVKQWKIQRILREENTIANSLIKM</sequence>
<dbReference type="InterPro" id="IPR002156">
    <property type="entry name" value="RNaseH_domain"/>
</dbReference>
<feature type="domain" description="RNase H type-1" evidence="1">
    <location>
        <begin position="36"/>
        <end position="99"/>
    </location>
</feature>
<dbReference type="AlphaFoldDB" id="A0A7J9CUH8"/>
<comment type="caution">
    <text evidence="2">The sequence shown here is derived from an EMBL/GenBank/DDBJ whole genome shotgun (WGS) entry which is preliminary data.</text>
</comment>
<keyword evidence="3" id="KW-1185">Reference proteome</keyword>
<dbReference type="InterPro" id="IPR012337">
    <property type="entry name" value="RNaseH-like_sf"/>
</dbReference>